<evidence type="ECO:0000259" key="2">
    <source>
        <dbReference type="PROSITE" id="PS50913"/>
    </source>
</evidence>
<sequence length="510" mass="57728">MAAATPGGLDVQATDGIPRDTLVALLKRKDRESKNLTVKLDVLEGRYVKVVRFNKILNKDRESFLRFSTELLPDSASAFEEAAAQEIPVNVDALLRNLAGVRATFEGVAEDRKVFQEFAELVFPGCEKVGELFQEPTLGSEALNTLQNCWVEQEELIEKEKAFLSQMARAQIEDKNREFEDLLAAKRKVQEDADELRNQITKLAKEKAQMLSQKLQGGQPREKEKRPEEIAVVEELPAQDRRFEDELLEAQRARNAAEAGERSAQDSARAAERRERETQERLDATLEQMRRLHQDMDQIRQEGESLRSQTRQAVEHKNTEVDELRAMVAELQKEVGSNSFIERFAAQQAGRDAEFRQQQKEREHLLGTLTEREKLLGLSYSQEKVLKDRIRELEAGHGRGMVANDYLKHVVLKYVEYTQKGDLKARTLIPVISKLLCLTREERKAIDRTALPQPLMYLNQAVGDAVVLIRGDETSDFTNVALRPDDVHPAFADDLTAEPGVDLGTNGTAV</sequence>
<feature type="compositionally biased region" description="Basic and acidic residues" evidence="1">
    <location>
        <begin position="259"/>
        <end position="281"/>
    </location>
</feature>
<proteinExistence type="predicted"/>
<feature type="domain" description="GRIP" evidence="2">
    <location>
        <begin position="397"/>
        <end position="449"/>
    </location>
</feature>
<protein>
    <recommendedName>
        <fullName evidence="2">GRIP domain-containing protein</fullName>
    </recommendedName>
</protein>
<accession>A0A7S1EW20</accession>
<dbReference type="Pfam" id="PF01465">
    <property type="entry name" value="GRIP"/>
    <property type="match status" value="1"/>
</dbReference>
<evidence type="ECO:0000256" key="1">
    <source>
        <dbReference type="SAM" id="MobiDB-lite"/>
    </source>
</evidence>
<evidence type="ECO:0000313" key="3">
    <source>
        <dbReference type="EMBL" id="CAD8828542.1"/>
    </source>
</evidence>
<organism evidence="3">
    <name type="scientific">Noctiluca scintillans</name>
    <name type="common">Sea sparkle</name>
    <name type="synonym">Red tide dinoflagellate</name>
    <dbReference type="NCBI Taxonomy" id="2966"/>
    <lineage>
        <taxon>Eukaryota</taxon>
        <taxon>Sar</taxon>
        <taxon>Alveolata</taxon>
        <taxon>Dinophyceae</taxon>
        <taxon>Noctilucales</taxon>
        <taxon>Noctilucaceae</taxon>
        <taxon>Noctiluca</taxon>
    </lineage>
</organism>
<feature type="region of interest" description="Disordered" evidence="1">
    <location>
        <begin position="208"/>
        <end position="237"/>
    </location>
</feature>
<reference evidence="3" key="1">
    <citation type="submission" date="2021-01" db="EMBL/GenBank/DDBJ databases">
        <authorList>
            <person name="Corre E."/>
            <person name="Pelletier E."/>
            <person name="Niang G."/>
            <person name="Scheremetjew M."/>
            <person name="Finn R."/>
            <person name="Kale V."/>
            <person name="Holt S."/>
            <person name="Cochrane G."/>
            <person name="Meng A."/>
            <person name="Brown T."/>
            <person name="Cohen L."/>
        </authorList>
    </citation>
    <scope>NUCLEOTIDE SEQUENCE</scope>
</reference>
<dbReference type="PROSITE" id="PS50913">
    <property type="entry name" value="GRIP"/>
    <property type="match status" value="1"/>
</dbReference>
<name>A0A7S1EW20_NOCSC</name>
<dbReference type="SMART" id="SM00755">
    <property type="entry name" value="Grip"/>
    <property type="match status" value="1"/>
</dbReference>
<gene>
    <name evidence="3" type="ORF">NSCI0253_LOCUS2888</name>
</gene>
<feature type="compositionally biased region" description="Basic and acidic residues" evidence="1">
    <location>
        <begin position="220"/>
        <end position="229"/>
    </location>
</feature>
<feature type="region of interest" description="Disordered" evidence="1">
    <location>
        <begin position="253"/>
        <end position="281"/>
    </location>
</feature>
<dbReference type="InterPro" id="IPR000237">
    <property type="entry name" value="GRIP_dom"/>
</dbReference>
<dbReference type="AlphaFoldDB" id="A0A7S1EW20"/>
<dbReference type="EMBL" id="HBFQ01004159">
    <property type="protein sequence ID" value="CAD8828542.1"/>
    <property type="molecule type" value="Transcribed_RNA"/>
</dbReference>